<comment type="subcellular location">
    <subcellularLocation>
        <location evidence="1">Secreted</location>
    </subcellularLocation>
</comment>
<dbReference type="InterPro" id="IPR001190">
    <property type="entry name" value="SRCR"/>
</dbReference>
<dbReference type="SUPFAM" id="SSF56487">
    <property type="entry name" value="SRCR-like"/>
    <property type="match status" value="4"/>
</dbReference>
<feature type="compositionally biased region" description="Pro residues" evidence="8">
    <location>
        <begin position="600"/>
        <end position="609"/>
    </location>
</feature>
<dbReference type="InterPro" id="IPR036772">
    <property type="entry name" value="SRCR-like_dom_sf"/>
</dbReference>
<keyword evidence="6" id="KW-0325">Glycoprotein</keyword>
<dbReference type="PANTHER" id="PTHR48071">
    <property type="entry name" value="SRCR DOMAIN-CONTAINING PROTEIN"/>
    <property type="match status" value="1"/>
</dbReference>
<evidence type="ECO:0000256" key="10">
    <source>
        <dbReference type="SAM" id="SignalP"/>
    </source>
</evidence>
<feature type="disulfide bond" evidence="7">
    <location>
        <begin position="65"/>
        <end position="126"/>
    </location>
</feature>
<dbReference type="GO" id="GO:0005576">
    <property type="term" value="C:extracellular region"/>
    <property type="evidence" value="ECO:0007669"/>
    <property type="project" value="UniProtKB-SubCell"/>
</dbReference>
<evidence type="ECO:0000256" key="7">
    <source>
        <dbReference type="PROSITE-ProRule" id="PRU00196"/>
    </source>
</evidence>
<feature type="domain" description="SRCR" evidence="11">
    <location>
        <begin position="27"/>
        <end position="127"/>
    </location>
</feature>
<dbReference type="PROSITE" id="PS50287">
    <property type="entry name" value="SRCR_2"/>
    <property type="match status" value="4"/>
</dbReference>
<sequence length="661" mass="73199">MKLQSFCLILGFLWNSHHVKSTGEGDVRLIGGDGYLTGTVEIYHNFRWGTVCDDGWDIYDAYVVCRQLGLGPAIRSHDRAYFGTGNGQISLDDVACLGTEYRLDQCQHSGWYNHNCDLNEAAGVECSYLLYPTTFLYWTTGSVRLRDGSSENEGRVEVYWYSDWYTVCDDSWDITDASVVCRQLGYVGASGVVLESGFGDGDGEILLDDVRCTGYERTLLECDNDGLFIHDCGRNEIAGVVCYTEPTEIPQNKVRLAGGLTLNSGRVELYNNGSWGTVCDDNWGYEEASVICRQLGFLSAESVYFSAYFGPGSGPILQYLDCNGNESQWMDCFYRDWGLSYCSHEEDAGVTCRTLGKFQAAYIMRIKGVHNPRLVNGDKWYEGRVEIWNGYQWTKLCSDELFSNNEANVICKELGFDGVDYIISDNRFGEGNAPPSDVYYSCTSYEDSLSQCYQYSRSEYYCTSAALRCNYNESLSAGAVVGFAIGSILFIFLCSVCCVAICKHSKALKNRRRNPSNVTAISGSTNQAGPTVHFAAQPAVPLTNRNVQAPPSYDDVINNPAYYPHFAFDTHAAGGHVTVINASCPPYPVHSNPPYPNIHPPNMAYPPPSNVAYPRQDSLPPVHNPSNSQTNPPVDDSEVPIQNGEPNSIEDSGIYSTFDST</sequence>
<keyword evidence="9" id="KW-0472">Membrane</keyword>
<protein>
    <submittedName>
        <fullName evidence="12">Deleted in malignant brain tumors 1 protein</fullName>
    </submittedName>
</protein>
<dbReference type="PROSITE" id="PS00420">
    <property type="entry name" value="SRCR_1"/>
    <property type="match status" value="2"/>
</dbReference>
<evidence type="ECO:0000256" key="4">
    <source>
        <dbReference type="ARBA" id="ARBA00022737"/>
    </source>
</evidence>
<dbReference type="Proteomes" id="UP001152320">
    <property type="component" value="Chromosome 16"/>
</dbReference>
<keyword evidence="9" id="KW-1133">Transmembrane helix</keyword>
<evidence type="ECO:0000256" key="6">
    <source>
        <dbReference type="ARBA" id="ARBA00023180"/>
    </source>
</evidence>
<feature type="disulfide bond" evidence="7">
    <location>
        <begin position="52"/>
        <end position="116"/>
    </location>
</feature>
<comment type="caution">
    <text evidence="7">Lacks conserved residue(s) required for the propagation of feature annotation.</text>
</comment>
<evidence type="ECO:0000256" key="3">
    <source>
        <dbReference type="ARBA" id="ARBA00022729"/>
    </source>
</evidence>
<dbReference type="FunFam" id="3.10.250.10:FF:000005">
    <property type="entry name" value="Neurotrypsin isoform A"/>
    <property type="match status" value="1"/>
</dbReference>
<keyword evidence="13" id="KW-1185">Reference proteome</keyword>
<evidence type="ECO:0000313" key="12">
    <source>
        <dbReference type="EMBL" id="KAJ8026642.1"/>
    </source>
</evidence>
<dbReference type="OrthoDB" id="5857313at2759"/>
<keyword evidence="9" id="KW-0812">Transmembrane</keyword>
<feature type="compositionally biased region" description="Polar residues" evidence="8">
    <location>
        <begin position="644"/>
        <end position="661"/>
    </location>
</feature>
<evidence type="ECO:0000256" key="2">
    <source>
        <dbReference type="ARBA" id="ARBA00022525"/>
    </source>
</evidence>
<dbReference type="AlphaFoldDB" id="A0A9Q1BIE7"/>
<dbReference type="SMART" id="SM00202">
    <property type="entry name" value="SR"/>
    <property type="match status" value="4"/>
</dbReference>
<evidence type="ECO:0000256" key="1">
    <source>
        <dbReference type="ARBA" id="ARBA00004613"/>
    </source>
</evidence>
<keyword evidence="4" id="KW-0677">Repeat</keyword>
<feature type="disulfide bond" evidence="7">
    <location>
        <begin position="96"/>
        <end position="106"/>
    </location>
</feature>
<dbReference type="EMBL" id="JAIZAY010000016">
    <property type="protein sequence ID" value="KAJ8026642.1"/>
    <property type="molecule type" value="Genomic_DNA"/>
</dbReference>
<accession>A0A9Q1BIE7</accession>
<evidence type="ECO:0000256" key="5">
    <source>
        <dbReference type="ARBA" id="ARBA00023157"/>
    </source>
</evidence>
<feature type="disulfide bond" evidence="7">
    <location>
        <begin position="442"/>
        <end position="452"/>
    </location>
</feature>
<reference evidence="12" key="1">
    <citation type="submission" date="2021-10" db="EMBL/GenBank/DDBJ databases">
        <title>Tropical sea cucumber genome reveals ecological adaptation and Cuvierian tubules defense mechanism.</title>
        <authorList>
            <person name="Chen T."/>
        </authorList>
    </citation>
    <scope>NUCLEOTIDE SEQUENCE</scope>
    <source>
        <strain evidence="12">Nanhai2018</strain>
        <tissue evidence="12">Muscle</tissue>
    </source>
</reference>
<feature type="disulfide bond" evidence="7">
    <location>
        <begin position="181"/>
        <end position="242"/>
    </location>
</feature>
<dbReference type="FunFam" id="3.10.250.10:FF:000001">
    <property type="entry name" value="Lysyl oxidase 4 isoform X1"/>
    <property type="match status" value="1"/>
</dbReference>
<dbReference type="PANTHER" id="PTHR48071:SF18">
    <property type="entry name" value="DELETED IN MALIGNANT BRAIN TUMORS 1 PROTEIN-RELATED"/>
    <property type="match status" value="1"/>
</dbReference>
<feature type="disulfide bond" evidence="7">
    <location>
        <begin position="168"/>
        <end position="232"/>
    </location>
</feature>
<evidence type="ECO:0000259" key="11">
    <source>
        <dbReference type="PROSITE" id="PS50287"/>
    </source>
</evidence>
<feature type="domain" description="SRCR" evidence="11">
    <location>
        <begin position="254"/>
        <end position="353"/>
    </location>
</feature>
<feature type="domain" description="SRCR" evidence="11">
    <location>
        <begin position="372"/>
        <end position="470"/>
    </location>
</feature>
<feature type="chain" id="PRO_5040230127" evidence="10">
    <location>
        <begin position="22"/>
        <end position="661"/>
    </location>
</feature>
<feature type="region of interest" description="Disordered" evidence="8">
    <location>
        <begin position="600"/>
        <end position="661"/>
    </location>
</feature>
<evidence type="ECO:0000313" key="13">
    <source>
        <dbReference type="Proteomes" id="UP001152320"/>
    </source>
</evidence>
<dbReference type="FunFam" id="3.10.250.10:FF:000006">
    <property type="entry name" value="neurotrypsin isoform X2"/>
    <property type="match status" value="1"/>
</dbReference>
<name>A0A9Q1BIE7_HOLLE</name>
<feature type="domain" description="SRCR" evidence="11">
    <location>
        <begin position="143"/>
        <end position="243"/>
    </location>
</feature>
<feature type="disulfide bond" evidence="7">
    <location>
        <begin position="212"/>
        <end position="222"/>
    </location>
</feature>
<feature type="disulfide bond" evidence="7">
    <location>
        <begin position="322"/>
        <end position="332"/>
    </location>
</feature>
<keyword evidence="2" id="KW-0964">Secreted</keyword>
<dbReference type="Pfam" id="PF00530">
    <property type="entry name" value="SRCR"/>
    <property type="match status" value="4"/>
</dbReference>
<evidence type="ECO:0000256" key="9">
    <source>
        <dbReference type="SAM" id="Phobius"/>
    </source>
</evidence>
<organism evidence="12 13">
    <name type="scientific">Holothuria leucospilota</name>
    <name type="common">Black long sea cucumber</name>
    <name type="synonym">Mertensiothuria leucospilota</name>
    <dbReference type="NCBI Taxonomy" id="206669"/>
    <lineage>
        <taxon>Eukaryota</taxon>
        <taxon>Metazoa</taxon>
        <taxon>Echinodermata</taxon>
        <taxon>Eleutherozoa</taxon>
        <taxon>Echinozoa</taxon>
        <taxon>Holothuroidea</taxon>
        <taxon>Aspidochirotacea</taxon>
        <taxon>Aspidochirotida</taxon>
        <taxon>Holothuriidae</taxon>
        <taxon>Holothuria</taxon>
    </lineage>
</organism>
<proteinExistence type="predicted"/>
<dbReference type="Gene3D" id="3.10.250.10">
    <property type="entry name" value="SRCR-like domain"/>
    <property type="match status" value="4"/>
</dbReference>
<feature type="signal peptide" evidence="10">
    <location>
        <begin position="1"/>
        <end position="21"/>
    </location>
</feature>
<keyword evidence="3 10" id="KW-0732">Signal</keyword>
<evidence type="ECO:0000256" key="8">
    <source>
        <dbReference type="SAM" id="MobiDB-lite"/>
    </source>
</evidence>
<feature type="transmembrane region" description="Helical" evidence="9">
    <location>
        <begin position="477"/>
        <end position="502"/>
    </location>
</feature>
<gene>
    <name evidence="12" type="ORF">HOLleu_31537</name>
</gene>
<dbReference type="GO" id="GO:0016020">
    <property type="term" value="C:membrane"/>
    <property type="evidence" value="ECO:0007669"/>
    <property type="project" value="InterPro"/>
</dbReference>
<dbReference type="PRINTS" id="PR00258">
    <property type="entry name" value="SPERACTRCPTR"/>
</dbReference>
<comment type="caution">
    <text evidence="12">The sequence shown here is derived from an EMBL/GenBank/DDBJ whole genome shotgun (WGS) entry which is preliminary data.</text>
</comment>
<keyword evidence="5 7" id="KW-1015">Disulfide bond</keyword>